<dbReference type="Gene3D" id="1.10.10.10">
    <property type="entry name" value="Winged helix-like DNA-binding domain superfamily/Winged helix DNA-binding domain"/>
    <property type="match status" value="1"/>
</dbReference>
<dbReference type="GO" id="GO:0006355">
    <property type="term" value="P:regulation of DNA-templated transcription"/>
    <property type="evidence" value="ECO:0007669"/>
    <property type="project" value="InterPro"/>
</dbReference>
<dbReference type="InterPro" id="IPR036388">
    <property type="entry name" value="WH-like_DNA-bd_sf"/>
</dbReference>
<keyword evidence="5" id="KW-1185">Reference proteome</keyword>
<dbReference type="Gene3D" id="3.40.50.2300">
    <property type="match status" value="1"/>
</dbReference>
<evidence type="ECO:0000256" key="1">
    <source>
        <dbReference type="ARBA" id="ARBA00023125"/>
    </source>
</evidence>
<dbReference type="AlphaFoldDB" id="A0A9W6QHN3"/>
<dbReference type="SUPFAM" id="SSF52172">
    <property type="entry name" value="CheY-like"/>
    <property type="match status" value="1"/>
</dbReference>
<protein>
    <recommendedName>
        <fullName evidence="3">Response regulatory domain-containing protein</fullName>
    </recommendedName>
</protein>
<dbReference type="InterPro" id="IPR001789">
    <property type="entry name" value="Sig_transdc_resp-reg_receiver"/>
</dbReference>
<evidence type="ECO:0000259" key="3">
    <source>
        <dbReference type="PROSITE" id="PS50110"/>
    </source>
</evidence>
<gene>
    <name evidence="4" type="ORF">Aglo03_04080</name>
</gene>
<dbReference type="GO" id="GO:0000160">
    <property type="term" value="P:phosphorelay signal transduction system"/>
    <property type="evidence" value="ECO:0007669"/>
    <property type="project" value="InterPro"/>
</dbReference>
<sequence length="196" mass="20883">MVRGRRPPIELIEVGPDLAGVWTGPGAGAAVVILDLQLGAGHPEFGALRRLADVGRRVVVYTQAADADTATRCVELGALAYVTKREGGEHLVAAIHCAADGRAYTPPSLGGVLAADTRVDRPRLTPMEVATLRAWFASSSKRLAAAMLRISPKTIETYLDRVRTKYACVGRQAPTKSALVARALEDGWITLDELEG</sequence>
<feature type="domain" description="Response regulatory" evidence="3">
    <location>
        <begin position="1"/>
        <end position="99"/>
    </location>
</feature>
<feature type="modified residue" description="4-aspartylphosphate" evidence="2">
    <location>
        <position position="35"/>
    </location>
</feature>
<evidence type="ECO:0000313" key="5">
    <source>
        <dbReference type="Proteomes" id="UP001165042"/>
    </source>
</evidence>
<dbReference type="InterPro" id="IPR016032">
    <property type="entry name" value="Sig_transdc_resp-reg_C-effctor"/>
</dbReference>
<comment type="caution">
    <text evidence="4">The sequence shown here is derived from an EMBL/GenBank/DDBJ whole genome shotgun (WGS) entry which is preliminary data.</text>
</comment>
<dbReference type="Proteomes" id="UP001165042">
    <property type="component" value="Unassembled WGS sequence"/>
</dbReference>
<name>A0A9W6QHN3_9PSEU</name>
<proteinExistence type="predicted"/>
<evidence type="ECO:0000313" key="4">
    <source>
        <dbReference type="EMBL" id="GLW89592.1"/>
    </source>
</evidence>
<accession>A0A9W6QHN3</accession>
<organism evidence="4 5">
    <name type="scientific">Actinokineospora globicatena</name>
    <dbReference type="NCBI Taxonomy" id="103729"/>
    <lineage>
        <taxon>Bacteria</taxon>
        <taxon>Bacillati</taxon>
        <taxon>Actinomycetota</taxon>
        <taxon>Actinomycetes</taxon>
        <taxon>Pseudonocardiales</taxon>
        <taxon>Pseudonocardiaceae</taxon>
        <taxon>Actinokineospora</taxon>
    </lineage>
</organism>
<dbReference type="EMBL" id="BSSD01000001">
    <property type="protein sequence ID" value="GLW89592.1"/>
    <property type="molecule type" value="Genomic_DNA"/>
</dbReference>
<dbReference type="SUPFAM" id="SSF46894">
    <property type="entry name" value="C-terminal effector domain of the bipartite response regulators"/>
    <property type="match status" value="1"/>
</dbReference>
<dbReference type="InterPro" id="IPR011006">
    <property type="entry name" value="CheY-like_superfamily"/>
</dbReference>
<evidence type="ECO:0000256" key="2">
    <source>
        <dbReference type="PROSITE-ProRule" id="PRU00169"/>
    </source>
</evidence>
<keyword evidence="2" id="KW-0597">Phosphoprotein</keyword>
<dbReference type="PROSITE" id="PS50110">
    <property type="entry name" value="RESPONSE_REGULATORY"/>
    <property type="match status" value="1"/>
</dbReference>
<keyword evidence="1" id="KW-0238">DNA-binding</keyword>
<reference evidence="4" key="1">
    <citation type="submission" date="2023-02" db="EMBL/GenBank/DDBJ databases">
        <title>Actinokineospora globicatena NBRC 15670.</title>
        <authorList>
            <person name="Ichikawa N."/>
            <person name="Sato H."/>
            <person name="Tonouchi N."/>
        </authorList>
    </citation>
    <scope>NUCLEOTIDE SEQUENCE</scope>
    <source>
        <strain evidence="4">NBRC 15670</strain>
    </source>
</reference>
<dbReference type="RefSeq" id="WP_285606971.1">
    <property type="nucleotide sequence ID" value="NZ_BSSD01000001.1"/>
</dbReference>
<dbReference type="GO" id="GO:0003677">
    <property type="term" value="F:DNA binding"/>
    <property type="evidence" value="ECO:0007669"/>
    <property type="project" value="UniProtKB-KW"/>
</dbReference>